<dbReference type="InterPro" id="IPR003447">
    <property type="entry name" value="FEMABX"/>
</dbReference>
<dbReference type="PROSITE" id="PS51191">
    <property type="entry name" value="FEMABX"/>
    <property type="match status" value="1"/>
</dbReference>
<proteinExistence type="predicted"/>
<dbReference type="GO" id="GO:0016755">
    <property type="term" value="F:aminoacyltransferase activity"/>
    <property type="evidence" value="ECO:0007669"/>
    <property type="project" value="InterPro"/>
</dbReference>
<organism evidence="1 2">
    <name type="scientific">Snodgrassella alvi SCGC AB-598-J21</name>
    <dbReference type="NCBI Taxonomy" id="1385367"/>
    <lineage>
        <taxon>Bacteria</taxon>
        <taxon>Pseudomonadati</taxon>
        <taxon>Pseudomonadota</taxon>
        <taxon>Betaproteobacteria</taxon>
        <taxon>Neisseriales</taxon>
        <taxon>Neisseriaceae</taxon>
        <taxon>Snodgrassella</taxon>
    </lineage>
</organism>
<gene>
    <name evidence="1" type="ORF">SASC598J21_016510</name>
</gene>
<dbReference type="EMBL" id="AVQL01000448">
    <property type="protein sequence ID" value="KEQ00629.1"/>
    <property type="molecule type" value="Genomic_DNA"/>
</dbReference>
<dbReference type="AlphaFoldDB" id="A0A074VZH4"/>
<reference evidence="1 2" key="1">
    <citation type="journal article" date="2014" name="PLoS Genet.">
        <title>Hidden diversity in honey bee gut symbionts detected by single-cell genomics.</title>
        <authorList>
            <person name="Engel P."/>
            <person name="Stepanauskas R."/>
            <person name="Moran N."/>
        </authorList>
    </citation>
    <scope>NUCLEOTIDE SEQUENCE [LARGE SCALE GENOMIC DNA]</scope>
    <source>
        <strain evidence="1 2">SCGC AB-598-J21</strain>
    </source>
</reference>
<name>A0A074VZH4_9NEIS</name>
<protein>
    <submittedName>
        <fullName evidence="1">Uncharacterized protein</fullName>
    </submittedName>
</protein>
<accession>A0A074VZH4</accession>
<dbReference type="GO" id="GO:0044038">
    <property type="term" value="P:cell wall macromolecule biosynthetic process"/>
    <property type="evidence" value="ECO:0007669"/>
    <property type="project" value="InterPro"/>
</dbReference>
<sequence>MFKTKNNRIYSIVFVLLFRLNKNYITTYSKDDYVIDYQTI</sequence>
<comment type="caution">
    <text evidence="1">The sequence shown here is derived from an EMBL/GenBank/DDBJ whole genome shotgun (WGS) entry which is preliminary data.</text>
</comment>
<dbReference type="Proteomes" id="UP000027644">
    <property type="component" value="Unassembled WGS sequence"/>
</dbReference>
<evidence type="ECO:0000313" key="2">
    <source>
        <dbReference type="Proteomes" id="UP000027644"/>
    </source>
</evidence>
<evidence type="ECO:0000313" key="1">
    <source>
        <dbReference type="EMBL" id="KEQ00629.1"/>
    </source>
</evidence>